<dbReference type="PROSITE" id="PS51257">
    <property type="entry name" value="PROKAR_LIPOPROTEIN"/>
    <property type="match status" value="1"/>
</dbReference>
<evidence type="ECO:0000256" key="1">
    <source>
        <dbReference type="SAM" id="MobiDB-lite"/>
    </source>
</evidence>
<dbReference type="Proteomes" id="UP000293342">
    <property type="component" value="Unassembled WGS sequence"/>
</dbReference>
<dbReference type="OrthoDB" id="4464925at2"/>
<evidence type="ECO:0008006" key="5">
    <source>
        <dbReference type="Google" id="ProtNLM"/>
    </source>
</evidence>
<dbReference type="AlphaFoldDB" id="A0A4R0IVW6"/>
<comment type="caution">
    <text evidence="3">The sequence shown here is derived from an EMBL/GenBank/DDBJ whole genome shotgun (WGS) entry which is preliminary data.</text>
</comment>
<evidence type="ECO:0000313" key="4">
    <source>
        <dbReference type="Proteomes" id="UP000293342"/>
    </source>
</evidence>
<keyword evidence="2" id="KW-0732">Signal</keyword>
<feature type="compositionally biased region" description="Pro residues" evidence="1">
    <location>
        <begin position="247"/>
        <end position="261"/>
    </location>
</feature>
<name>A0A4R0IVW6_9ACTN</name>
<sequence>MNLTELRAAGRAVALAVAVGAALSGCSLFASDKAAEETPVGYPRSWIWQTATGISVQSDQAKTVRGWVESQTLYQDSLVSYPGFADATSPELLSGMTAAANGPAKGGGTDRYLIRTLTVRDGELRASLCSDRWDEFGFDADGSFVDAGTALAVRDLVMRKSNTSGATPSAAFAQSLTDDQPTPAPVGRLPYDTWLKGPTTNVFGGWIAVAWDVSVTPPSECIAWFKRNHPQLGYPTGYTDDKRPNRPATPPPPTLPASPGW</sequence>
<feature type="compositionally biased region" description="Polar residues" evidence="1">
    <location>
        <begin position="164"/>
        <end position="180"/>
    </location>
</feature>
<evidence type="ECO:0000256" key="2">
    <source>
        <dbReference type="SAM" id="SignalP"/>
    </source>
</evidence>
<evidence type="ECO:0000313" key="3">
    <source>
        <dbReference type="EMBL" id="TCC37479.1"/>
    </source>
</evidence>
<feature type="signal peptide" evidence="2">
    <location>
        <begin position="1"/>
        <end position="30"/>
    </location>
</feature>
<feature type="region of interest" description="Disordered" evidence="1">
    <location>
        <begin position="234"/>
        <end position="261"/>
    </location>
</feature>
<accession>A0A4R0IVW6</accession>
<feature type="region of interest" description="Disordered" evidence="1">
    <location>
        <begin position="164"/>
        <end position="184"/>
    </location>
</feature>
<keyword evidence="4" id="KW-1185">Reference proteome</keyword>
<feature type="chain" id="PRO_5038601316" description="Lipoprotein" evidence="2">
    <location>
        <begin position="31"/>
        <end position="261"/>
    </location>
</feature>
<protein>
    <recommendedName>
        <fullName evidence="5">Lipoprotein</fullName>
    </recommendedName>
</protein>
<organism evidence="3 4">
    <name type="scientific">Kribbella capetownensis</name>
    <dbReference type="NCBI Taxonomy" id="1572659"/>
    <lineage>
        <taxon>Bacteria</taxon>
        <taxon>Bacillati</taxon>
        <taxon>Actinomycetota</taxon>
        <taxon>Actinomycetes</taxon>
        <taxon>Propionibacteriales</taxon>
        <taxon>Kribbellaceae</taxon>
        <taxon>Kribbella</taxon>
    </lineage>
</organism>
<dbReference type="EMBL" id="SJKD01000015">
    <property type="protein sequence ID" value="TCC37479.1"/>
    <property type="molecule type" value="Genomic_DNA"/>
</dbReference>
<proteinExistence type="predicted"/>
<gene>
    <name evidence="3" type="ORF">E0H75_40800</name>
</gene>
<dbReference type="RefSeq" id="WP_131519083.1">
    <property type="nucleotide sequence ID" value="NZ_SJKD01000015.1"/>
</dbReference>
<reference evidence="3 4" key="1">
    <citation type="submission" date="2019-02" db="EMBL/GenBank/DDBJ databases">
        <title>Kribbella capetownensis sp. nov. and Kribbella speibonae sp. nov., isolated from soil.</title>
        <authorList>
            <person name="Curtis S.M."/>
            <person name="Norton I."/>
            <person name="Everest G.J."/>
            <person name="Meyers P.R."/>
        </authorList>
    </citation>
    <scope>NUCLEOTIDE SEQUENCE [LARGE SCALE GENOMIC DNA]</scope>
    <source>
        <strain evidence="3 4">YM53</strain>
    </source>
</reference>